<keyword evidence="2" id="KW-0238">DNA-binding</keyword>
<keyword evidence="1" id="KW-0805">Transcription regulation</keyword>
<dbReference type="CDD" id="cd00067">
    <property type="entry name" value="GAL4"/>
    <property type="match status" value="1"/>
</dbReference>
<sequence>MPRRNHKKSRNGCFECKRRHVKCDERRPICANCTTSERECQYLSSSKFLVARSISPAFSATPIGSASPAAESPRAASGDLPVNMLHVELLHNLYTRTQATFDPTRSISWLGEIVSHSITVPYLVNAMLAFSALHLSTLHQDKRDFYYYHAAQLQTHALTIFKETNAEVTEETCIPLFLFSSVLGVHMLCDTMIYRGNNFDNFLTRFVHYFHLHRGVRTIVGEAWFMLNDSIVKPAFDIGKALYTSDGHLGPVCENLLNLISSAKLGTELTAIYRQAIQYLQSCYNVASRDDNQHAGINGAVAWPILVKLEFSDLLQQRRPEALIILAYYATLLHRFRDSWLFGDSGRAPADSTASAMSQAYNGWATEQRYTDAPNNALPTRNSSTRSS</sequence>
<feature type="region of interest" description="Disordered" evidence="5">
    <location>
        <begin position="367"/>
        <end position="388"/>
    </location>
</feature>
<dbReference type="EMBL" id="LFMY01000012">
    <property type="protein sequence ID" value="OKL57056.1"/>
    <property type="molecule type" value="Genomic_DNA"/>
</dbReference>
<evidence type="ECO:0000313" key="8">
    <source>
        <dbReference type="Proteomes" id="UP000214365"/>
    </source>
</evidence>
<protein>
    <recommendedName>
        <fullName evidence="6">Zn(2)-C6 fungal-type domain-containing protein</fullName>
    </recommendedName>
</protein>
<name>A0A225AQ35_TALAT</name>
<dbReference type="AlphaFoldDB" id="A0A225AQ35"/>
<comment type="caution">
    <text evidence="7">The sequence shown here is derived from an EMBL/GenBank/DDBJ whole genome shotgun (WGS) entry which is preliminary data.</text>
</comment>
<dbReference type="SUPFAM" id="SSF57701">
    <property type="entry name" value="Zn2/Cys6 DNA-binding domain"/>
    <property type="match status" value="1"/>
</dbReference>
<evidence type="ECO:0000256" key="1">
    <source>
        <dbReference type="ARBA" id="ARBA00023015"/>
    </source>
</evidence>
<dbReference type="OrthoDB" id="4227482at2759"/>
<dbReference type="Proteomes" id="UP000214365">
    <property type="component" value="Unassembled WGS sequence"/>
</dbReference>
<dbReference type="GO" id="GO:0008270">
    <property type="term" value="F:zinc ion binding"/>
    <property type="evidence" value="ECO:0007669"/>
    <property type="project" value="InterPro"/>
</dbReference>
<dbReference type="PANTHER" id="PTHR47784">
    <property type="entry name" value="STEROL UPTAKE CONTROL PROTEIN 2"/>
    <property type="match status" value="1"/>
</dbReference>
<evidence type="ECO:0000256" key="3">
    <source>
        <dbReference type="ARBA" id="ARBA00023163"/>
    </source>
</evidence>
<dbReference type="PANTHER" id="PTHR47784:SF4">
    <property type="entry name" value="ZN(II)2CYS6 TRANSCRIPTION FACTOR (EUROFUNG)"/>
    <property type="match status" value="1"/>
</dbReference>
<proteinExistence type="predicted"/>
<dbReference type="InterPro" id="IPR053157">
    <property type="entry name" value="Sterol_Uptake_Regulator"/>
</dbReference>
<dbReference type="GeneID" id="31007153"/>
<dbReference type="GO" id="GO:0003677">
    <property type="term" value="F:DNA binding"/>
    <property type="evidence" value="ECO:0007669"/>
    <property type="project" value="UniProtKB-KW"/>
</dbReference>
<feature type="domain" description="Zn(2)-C6 fungal-type" evidence="6">
    <location>
        <begin position="12"/>
        <end position="42"/>
    </location>
</feature>
<keyword evidence="8" id="KW-1185">Reference proteome</keyword>
<gene>
    <name evidence="7" type="ORF">UA08_07397</name>
</gene>
<dbReference type="Gene3D" id="4.10.240.10">
    <property type="entry name" value="Zn(2)-C6 fungal-type DNA-binding domain"/>
    <property type="match status" value="1"/>
</dbReference>
<keyword evidence="4" id="KW-0539">Nucleus</keyword>
<feature type="compositionally biased region" description="Polar residues" evidence="5">
    <location>
        <begin position="373"/>
        <end position="388"/>
    </location>
</feature>
<evidence type="ECO:0000256" key="2">
    <source>
        <dbReference type="ARBA" id="ARBA00023125"/>
    </source>
</evidence>
<dbReference type="InterPro" id="IPR036864">
    <property type="entry name" value="Zn2-C6_fun-type_DNA-bd_sf"/>
</dbReference>
<dbReference type="PROSITE" id="PS00463">
    <property type="entry name" value="ZN2_CY6_FUNGAL_1"/>
    <property type="match status" value="1"/>
</dbReference>
<dbReference type="Pfam" id="PF00172">
    <property type="entry name" value="Zn_clus"/>
    <property type="match status" value="1"/>
</dbReference>
<organism evidence="7 8">
    <name type="scientific">Talaromyces atroroseus</name>
    <dbReference type="NCBI Taxonomy" id="1441469"/>
    <lineage>
        <taxon>Eukaryota</taxon>
        <taxon>Fungi</taxon>
        <taxon>Dikarya</taxon>
        <taxon>Ascomycota</taxon>
        <taxon>Pezizomycotina</taxon>
        <taxon>Eurotiomycetes</taxon>
        <taxon>Eurotiomycetidae</taxon>
        <taxon>Eurotiales</taxon>
        <taxon>Trichocomaceae</taxon>
        <taxon>Talaromyces</taxon>
        <taxon>Talaromyces sect. Trachyspermi</taxon>
    </lineage>
</organism>
<reference evidence="7 8" key="1">
    <citation type="submission" date="2015-06" db="EMBL/GenBank/DDBJ databases">
        <title>Talaromyces atroroseus IBT 11181 draft genome.</title>
        <authorList>
            <person name="Rasmussen K.B."/>
            <person name="Rasmussen S."/>
            <person name="Petersen B."/>
            <person name="Sicheritz-Ponten T."/>
            <person name="Mortensen U.H."/>
            <person name="Thrane U."/>
        </authorList>
    </citation>
    <scope>NUCLEOTIDE SEQUENCE [LARGE SCALE GENOMIC DNA]</scope>
    <source>
        <strain evidence="7 8">IBT 11181</strain>
    </source>
</reference>
<dbReference type="RefSeq" id="XP_020117177.1">
    <property type="nucleotide sequence ID" value="XM_020262682.1"/>
</dbReference>
<dbReference type="GO" id="GO:0001228">
    <property type="term" value="F:DNA-binding transcription activator activity, RNA polymerase II-specific"/>
    <property type="evidence" value="ECO:0007669"/>
    <property type="project" value="TreeGrafter"/>
</dbReference>
<dbReference type="PROSITE" id="PS50048">
    <property type="entry name" value="ZN2_CY6_FUNGAL_2"/>
    <property type="match status" value="1"/>
</dbReference>
<dbReference type="InterPro" id="IPR001138">
    <property type="entry name" value="Zn2Cys6_DnaBD"/>
</dbReference>
<evidence type="ECO:0000259" key="6">
    <source>
        <dbReference type="PROSITE" id="PS50048"/>
    </source>
</evidence>
<keyword evidence="3" id="KW-0804">Transcription</keyword>
<evidence type="ECO:0000256" key="5">
    <source>
        <dbReference type="SAM" id="MobiDB-lite"/>
    </source>
</evidence>
<dbReference type="STRING" id="1441469.A0A225AQ35"/>
<accession>A0A225AQ35</accession>
<dbReference type="SMART" id="SM00066">
    <property type="entry name" value="GAL4"/>
    <property type="match status" value="1"/>
</dbReference>
<evidence type="ECO:0000313" key="7">
    <source>
        <dbReference type="EMBL" id="OKL57056.1"/>
    </source>
</evidence>
<evidence type="ECO:0000256" key="4">
    <source>
        <dbReference type="ARBA" id="ARBA00023242"/>
    </source>
</evidence>